<dbReference type="EMBL" id="RCHS01004216">
    <property type="protein sequence ID" value="RMX36778.1"/>
    <property type="molecule type" value="Genomic_DNA"/>
</dbReference>
<organism evidence="6 7">
    <name type="scientific">Pocillopora damicornis</name>
    <name type="common">Cauliflower coral</name>
    <name type="synonym">Millepora damicornis</name>
    <dbReference type="NCBI Taxonomy" id="46731"/>
    <lineage>
        <taxon>Eukaryota</taxon>
        <taxon>Metazoa</taxon>
        <taxon>Cnidaria</taxon>
        <taxon>Anthozoa</taxon>
        <taxon>Hexacorallia</taxon>
        <taxon>Scleractinia</taxon>
        <taxon>Astrocoeniina</taxon>
        <taxon>Pocilloporidae</taxon>
        <taxon>Pocillopora</taxon>
    </lineage>
</organism>
<dbReference type="AlphaFoldDB" id="A0A3M6T642"/>
<evidence type="ECO:0000313" key="7">
    <source>
        <dbReference type="Proteomes" id="UP000275408"/>
    </source>
</evidence>
<evidence type="ECO:0000256" key="4">
    <source>
        <dbReference type="ARBA" id="ARBA00023242"/>
    </source>
</evidence>
<dbReference type="Proteomes" id="UP000275408">
    <property type="component" value="Unassembled WGS sequence"/>
</dbReference>
<comment type="similarity">
    <text evidence="2">Belongs to the ashwin family.</text>
</comment>
<keyword evidence="4" id="KW-0539">Nucleus</keyword>
<evidence type="ECO:0000313" key="6">
    <source>
        <dbReference type="EMBL" id="RMX36778.1"/>
    </source>
</evidence>
<feature type="region of interest" description="Disordered" evidence="5">
    <location>
        <begin position="185"/>
        <end position="234"/>
    </location>
</feature>
<sequence>MADAMRPSGSNELFHPEVLSRERLLQILCDRSIPREHLLYLEKGDLVQLFYKYVTPLTQRLHQLRRARRRQHVPCGGQTVTSNEKTPKIIQLTKRKSHEKLNTRPIKISRTELSSSIKINRSPTSFESISDEMNSVSIHTTSPTMDYISDHGGKAQNKSIKPKVVKLNRKTLGLHVDTSFENLQSKDESNSSLNGKLQKEVSAFSTSSDSGSDVNDSKPGSAKRKFKKVAVTWP</sequence>
<dbReference type="GO" id="GO:0048598">
    <property type="term" value="P:embryonic morphogenesis"/>
    <property type="evidence" value="ECO:0007669"/>
    <property type="project" value="InterPro"/>
</dbReference>
<dbReference type="Pfam" id="PF15323">
    <property type="entry name" value="Ashwin"/>
    <property type="match status" value="1"/>
</dbReference>
<dbReference type="OrthoDB" id="10071059at2759"/>
<dbReference type="GO" id="GO:0005634">
    <property type="term" value="C:nucleus"/>
    <property type="evidence" value="ECO:0007669"/>
    <property type="project" value="UniProtKB-SubCell"/>
</dbReference>
<evidence type="ECO:0000256" key="3">
    <source>
        <dbReference type="ARBA" id="ARBA00015134"/>
    </source>
</evidence>
<dbReference type="InterPro" id="IPR024887">
    <property type="entry name" value="Ashwin"/>
</dbReference>
<feature type="compositionally biased region" description="Low complexity" evidence="5">
    <location>
        <begin position="202"/>
        <end position="214"/>
    </location>
</feature>
<reference evidence="6 7" key="1">
    <citation type="journal article" date="2018" name="Sci. Rep.">
        <title>Comparative analysis of the Pocillopora damicornis genome highlights role of immune system in coral evolution.</title>
        <authorList>
            <person name="Cunning R."/>
            <person name="Bay R.A."/>
            <person name="Gillette P."/>
            <person name="Baker A.C."/>
            <person name="Traylor-Knowles N."/>
        </authorList>
    </citation>
    <scope>NUCLEOTIDE SEQUENCE [LARGE SCALE GENOMIC DNA]</scope>
    <source>
        <strain evidence="6">RSMAS</strain>
        <tissue evidence="6">Whole animal</tissue>
    </source>
</reference>
<keyword evidence="7" id="KW-1185">Reference proteome</keyword>
<evidence type="ECO:0000256" key="5">
    <source>
        <dbReference type="SAM" id="MobiDB-lite"/>
    </source>
</evidence>
<dbReference type="PANTHER" id="PTHR28359">
    <property type="entry name" value="ASHWIN"/>
    <property type="match status" value="1"/>
</dbReference>
<dbReference type="GO" id="GO:0072669">
    <property type="term" value="C:tRNA-splicing ligase complex"/>
    <property type="evidence" value="ECO:0007669"/>
    <property type="project" value="InterPro"/>
</dbReference>
<comment type="subcellular location">
    <subcellularLocation>
        <location evidence="1">Nucleus</location>
    </subcellularLocation>
</comment>
<comment type="caution">
    <text evidence="6">The sequence shown here is derived from an EMBL/GenBank/DDBJ whole genome shotgun (WGS) entry which is preliminary data.</text>
</comment>
<dbReference type="PANTHER" id="PTHR28359:SF1">
    <property type="entry name" value="ASHWIN"/>
    <property type="match status" value="1"/>
</dbReference>
<protein>
    <recommendedName>
        <fullName evidence="3">Ashwin</fullName>
    </recommendedName>
</protein>
<proteinExistence type="inferred from homology"/>
<evidence type="ECO:0000256" key="1">
    <source>
        <dbReference type="ARBA" id="ARBA00004123"/>
    </source>
</evidence>
<evidence type="ECO:0000256" key="2">
    <source>
        <dbReference type="ARBA" id="ARBA00007855"/>
    </source>
</evidence>
<name>A0A3M6T642_POCDA</name>
<dbReference type="OMA" id="MADAMRP"/>
<gene>
    <name evidence="6" type="ORF">pdam_00008960</name>
</gene>
<accession>A0A3M6T642</accession>